<proteinExistence type="predicted"/>
<keyword evidence="2" id="KW-1185">Reference proteome</keyword>
<organism evidence="1 2">
    <name type="scientific">Hyaloscypha hepaticicola</name>
    <dbReference type="NCBI Taxonomy" id="2082293"/>
    <lineage>
        <taxon>Eukaryota</taxon>
        <taxon>Fungi</taxon>
        <taxon>Dikarya</taxon>
        <taxon>Ascomycota</taxon>
        <taxon>Pezizomycotina</taxon>
        <taxon>Leotiomycetes</taxon>
        <taxon>Helotiales</taxon>
        <taxon>Hyaloscyphaceae</taxon>
        <taxon>Hyaloscypha</taxon>
    </lineage>
</organism>
<evidence type="ECO:0000313" key="1">
    <source>
        <dbReference type="EMBL" id="PMD15314.1"/>
    </source>
</evidence>
<dbReference type="EMBL" id="KZ613514">
    <property type="protein sequence ID" value="PMD15314.1"/>
    <property type="molecule type" value="Genomic_DNA"/>
</dbReference>
<name>A0A2J6PMQ9_9HELO</name>
<dbReference type="Proteomes" id="UP000235672">
    <property type="component" value="Unassembled WGS sequence"/>
</dbReference>
<reference evidence="1 2" key="1">
    <citation type="submission" date="2016-05" db="EMBL/GenBank/DDBJ databases">
        <title>A degradative enzymes factory behind the ericoid mycorrhizal symbiosis.</title>
        <authorList>
            <consortium name="DOE Joint Genome Institute"/>
            <person name="Martino E."/>
            <person name="Morin E."/>
            <person name="Grelet G."/>
            <person name="Kuo A."/>
            <person name="Kohler A."/>
            <person name="Daghino S."/>
            <person name="Barry K."/>
            <person name="Choi C."/>
            <person name="Cichocki N."/>
            <person name="Clum A."/>
            <person name="Copeland A."/>
            <person name="Hainaut M."/>
            <person name="Haridas S."/>
            <person name="Labutti K."/>
            <person name="Lindquist E."/>
            <person name="Lipzen A."/>
            <person name="Khouja H.-R."/>
            <person name="Murat C."/>
            <person name="Ohm R."/>
            <person name="Olson A."/>
            <person name="Spatafora J."/>
            <person name="Veneault-Fourrey C."/>
            <person name="Henrissat B."/>
            <person name="Grigoriev I."/>
            <person name="Martin F."/>
            <person name="Perotto S."/>
        </authorList>
    </citation>
    <scope>NUCLEOTIDE SEQUENCE [LARGE SCALE GENOMIC DNA]</scope>
    <source>
        <strain evidence="1 2">UAMH 7357</strain>
    </source>
</reference>
<gene>
    <name evidence="1" type="ORF">NA56DRAFT_693390</name>
</gene>
<dbReference type="AlphaFoldDB" id="A0A2J6PMQ9"/>
<accession>A0A2J6PMQ9</accession>
<dbReference type="OrthoDB" id="3557612at2759"/>
<sequence>MVETDIEAGVHILDTPAPAVLKTRRETDGIMDATPMPVSNAEELTTLANHTRLRSRPKQNASPVLKAQSSRPKNQFFESLQQELDHGGREYCLFMCWERGFNDQRAVPLLIKDSEDEVRVYQDLINLWYKTHGWWWRYVPLYQVLAVEEVGFRFLRKQENDYSIMIEKLDTPSIETQLNRELSQARDQIQLDDPAEYDNPCYQDPVTGHWMHVNVKYLGEDDSHLIICPFKIRQECERKLNHLKMLSLPLLFFRDPESAAGQRTLQGLAQESCIYRTSEIKGTMYFESWVAEAKIRGLMLSWGYTWKYRPLDVPVVAMMIVTLWKISGGSWEAAFAAGGFFIMLVSLLQSSASD</sequence>
<evidence type="ECO:0000313" key="2">
    <source>
        <dbReference type="Proteomes" id="UP000235672"/>
    </source>
</evidence>
<protein>
    <submittedName>
        <fullName evidence="1">Uncharacterized protein</fullName>
    </submittedName>
</protein>